<evidence type="ECO:0000256" key="1">
    <source>
        <dbReference type="ARBA" id="ARBA00004167"/>
    </source>
</evidence>
<evidence type="ECO:0000256" key="4">
    <source>
        <dbReference type="ARBA" id="ARBA00022692"/>
    </source>
</evidence>
<proteinExistence type="inferred from homology"/>
<feature type="non-terminal residue" evidence="9">
    <location>
        <position position="84"/>
    </location>
</feature>
<name>A0A0P7UEA7_SCLFO</name>
<dbReference type="Gene3D" id="1.20.5.780">
    <property type="entry name" value="Single helix bin"/>
    <property type="match status" value="1"/>
</dbReference>
<dbReference type="GO" id="GO:0043269">
    <property type="term" value="P:regulation of monoatomic ion transport"/>
    <property type="evidence" value="ECO:0007669"/>
    <property type="project" value="InterPro"/>
</dbReference>
<dbReference type="GO" id="GO:0016020">
    <property type="term" value="C:membrane"/>
    <property type="evidence" value="ECO:0007669"/>
    <property type="project" value="UniProtKB-SubCell"/>
</dbReference>
<dbReference type="InterPro" id="IPR000272">
    <property type="entry name" value="Ion-transport_regulator_FXYD"/>
</dbReference>
<dbReference type="GO" id="GO:0006811">
    <property type="term" value="P:monoatomic ion transport"/>
    <property type="evidence" value="ECO:0007669"/>
    <property type="project" value="UniProtKB-KW"/>
</dbReference>
<comment type="similarity">
    <text evidence="2 8">Belongs to the FXYD family.</text>
</comment>
<evidence type="ECO:0000313" key="10">
    <source>
        <dbReference type="Proteomes" id="UP000034805"/>
    </source>
</evidence>
<feature type="transmembrane region" description="Helical" evidence="8">
    <location>
        <begin position="52"/>
        <end position="72"/>
    </location>
</feature>
<reference evidence="9 10" key="1">
    <citation type="submission" date="2015-08" db="EMBL/GenBank/DDBJ databases">
        <title>The genome of the Asian arowana (Scleropages formosus).</title>
        <authorList>
            <person name="Tan M.H."/>
            <person name="Gan H.M."/>
            <person name="Croft L.J."/>
            <person name="Austin C.M."/>
        </authorList>
    </citation>
    <scope>NUCLEOTIDE SEQUENCE [LARGE SCALE GENOMIC DNA]</scope>
    <source>
        <strain evidence="9">Aro1</strain>
    </source>
</reference>
<accession>A0A0P7UEA7</accession>
<dbReference type="CDD" id="cd20324">
    <property type="entry name" value="FXYD6"/>
    <property type="match status" value="1"/>
</dbReference>
<dbReference type="AlphaFoldDB" id="A0A0P7UEA7"/>
<evidence type="ECO:0000256" key="7">
    <source>
        <dbReference type="ARBA" id="ARBA00023136"/>
    </source>
</evidence>
<keyword evidence="3 8" id="KW-0813">Transport</keyword>
<keyword evidence="7 8" id="KW-0472">Membrane</keyword>
<dbReference type="PANTHER" id="PTHR14132">
    <property type="entry name" value="SODIUM/POTASSIUM-TRANSPORTING ATPASE SUBUNIT GAMMA"/>
    <property type="match status" value="1"/>
</dbReference>
<keyword evidence="4 8" id="KW-0812">Transmembrane</keyword>
<dbReference type="PROSITE" id="PS01310">
    <property type="entry name" value="FXYD"/>
    <property type="match status" value="1"/>
</dbReference>
<dbReference type="Proteomes" id="UP000034805">
    <property type="component" value="Unassembled WGS sequence"/>
</dbReference>
<evidence type="ECO:0000256" key="6">
    <source>
        <dbReference type="ARBA" id="ARBA00023065"/>
    </source>
</evidence>
<evidence type="ECO:0000256" key="3">
    <source>
        <dbReference type="ARBA" id="ARBA00022448"/>
    </source>
</evidence>
<dbReference type="PANTHER" id="PTHR14132:SF12">
    <property type="entry name" value="PHOSPHOLEMMAN"/>
    <property type="match status" value="1"/>
</dbReference>
<evidence type="ECO:0000256" key="5">
    <source>
        <dbReference type="ARBA" id="ARBA00022989"/>
    </source>
</evidence>
<dbReference type="GO" id="GO:0017080">
    <property type="term" value="F:sodium channel regulator activity"/>
    <property type="evidence" value="ECO:0007669"/>
    <property type="project" value="TreeGrafter"/>
</dbReference>
<gene>
    <name evidence="9" type="ORF">Z043_122898</name>
</gene>
<dbReference type="STRING" id="113540.ENSSFOP00015004179"/>
<keyword evidence="6 8" id="KW-0406">Ion transport</keyword>
<dbReference type="EMBL" id="JARO02012519">
    <property type="protein sequence ID" value="KPP59205.1"/>
    <property type="molecule type" value="Genomic_DNA"/>
</dbReference>
<dbReference type="Pfam" id="PF02038">
    <property type="entry name" value="ATP1G1_PLM_MAT8"/>
    <property type="match status" value="1"/>
</dbReference>
<organism evidence="9 10">
    <name type="scientific">Scleropages formosus</name>
    <name type="common">Asian bonytongue</name>
    <name type="synonym">Osteoglossum formosum</name>
    <dbReference type="NCBI Taxonomy" id="113540"/>
    <lineage>
        <taxon>Eukaryota</taxon>
        <taxon>Metazoa</taxon>
        <taxon>Chordata</taxon>
        <taxon>Craniata</taxon>
        <taxon>Vertebrata</taxon>
        <taxon>Euteleostomi</taxon>
        <taxon>Actinopterygii</taxon>
        <taxon>Neopterygii</taxon>
        <taxon>Teleostei</taxon>
        <taxon>Osteoglossocephala</taxon>
        <taxon>Osteoglossomorpha</taxon>
        <taxon>Osteoglossiformes</taxon>
        <taxon>Osteoglossidae</taxon>
        <taxon>Scleropages</taxon>
    </lineage>
</organism>
<comment type="caution">
    <text evidence="9">The sequence shown here is derived from an EMBL/GenBank/DDBJ whole genome shotgun (WGS) entry which is preliminary data.</text>
</comment>
<evidence type="ECO:0000256" key="2">
    <source>
        <dbReference type="ARBA" id="ARBA00005948"/>
    </source>
</evidence>
<evidence type="ECO:0000256" key="8">
    <source>
        <dbReference type="RuleBase" id="RU364131"/>
    </source>
</evidence>
<sequence length="84" mass="9361">MTSGLPWLHLSLVSSPGVASSSEVPQMIIQISSANNDLKDYDSPFHYDYESLRIGGLIFAVVLFLMGILLILSRKCRCKFNQNL</sequence>
<comment type="subcellular location">
    <subcellularLocation>
        <location evidence="1">Membrane</location>
        <topology evidence="1">Single-pass membrane protein</topology>
    </subcellularLocation>
</comment>
<keyword evidence="5 8" id="KW-1133">Transmembrane helix</keyword>
<dbReference type="InterPro" id="IPR047297">
    <property type="entry name" value="FXYD_motif"/>
</dbReference>
<evidence type="ECO:0000313" key="9">
    <source>
        <dbReference type="EMBL" id="KPP59205.1"/>
    </source>
</evidence>
<protein>
    <recommendedName>
        <fullName evidence="8">FXYD domain-containing ion transport regulator</fullName>
    </recommendedName>
</protein>